<organism evidence="1 2">
    <name type="scientific">Solanum commersonii</name>
    <name type="common">Commerson's wild potato</name>
    <name type="synonym">Commerson's nightshade</name>
    <dbReference type="NCBI Taxonomy" id="4109"/>
    <lineage>
        <taxon>Eukaryota</taxon>
        <taxon>Viridiplantae</taxon>
        <taxon>Streptophyta</taxon>
        <taxon>Embryophyta</taxon>
        <taxon>Tracheophyta</taxon>
        <taxon>Spermatophyta</taxon>
        <taxon>Magnoliopsida</taxon>
        <taxon>eudicotyledons</taxon>
        <taxon>Gunneridae</taxon>
        <taxon>Pentapetalae</taxon>
        <taxon>asterids</taxon>
        <taxon>lamiids</taxon>
        <taxon>Solanales</taxon>
        <taxon>Solanaceae</taxon>
        <taxon>Solanoideae</taxon>
        <taxon>Solaneae</taxon>
        <taxon>Solanum</taxon>
    </lineage>
</organism>
<proteinExistence type="predicted"/>
<dbReference type="EMBL" id="JACXVP010000011">
    <property type="protein sequence ID" value="KAG5577468.1"/>
    <property type="molecule type" value="Genomic_DNA"/>
</dbReference>
<dbReference type="AlphaFoldDB" id="A0A9J5WQN1"/>
<gene>
    <name evidence="1" type="ORF">H5410_057602</name>
</gene>
<evidence type="ECO:0000313" key="1">
    <source>
        <dbReference type="EMBL" id="KAG5577468.1"/>
    </source>
</evidence>
<protein>
    <recommendedName>
        <fullName evidence="3">Pentatricopeptide repeat-containing protein</fullName>
    </recommendedName>
</protein>
<keyword evidence="2" id="KW-1185">Reference proteome</keyword>
<evidence type="ECO:0000313" key="2">
    <source>
        <dbReference type="Proteomes" id="UP000824120"/>
    </source>
</evidence>
<name>A0A9J5WQN1_SOLCO</name>
<dbReference type="NCBIfam" id="TIGR00756">
    <property type="entry name" value="PPR"/>
    <property type="match status" value="1"/>
</dbReference>
<dbReference type="Proteomes" id="UP000824120">
    <property type="component" value="Chromosome 11"/>
</dbReference>
<sequence>MAQEVIYTTLLKVYVKGGLFEKSKELLKESEALGYAKDEIWCMFLNRRGIQWVLGSARQLKSALQLARTEDKEEIAVDIETIPLCMLWTVCLERNCRCL</sequence>
<comment type="caution">
    <text evidence="1">The sequence shown here is derived from an EMBL/GenBank/DDBJ whole genome shotgun (WGS) entry which is preliminary data.</text>
</comment>
<evidence type="ECO:0008006" key="3">
    <source>
        <dbReference type="Google" id="ProtNLM"/>
    </source>
</evidence>
<reference evidence="1 2" key="1">
    <citation type="submission" date="2020-09" db="EMBL/GenBank/DDBJ databases">
        <title>De no assembly of potato wild relative species, Solanum commersonii.</title>
        <authorList>
            <person name="Cho K."/>
        </authorList>
    </citation>
    <scope>NUCLEOTIDE SEQUENCE [LARGE SCALE GENOMIC DNA]</scope>
    <source>
        <strain evidence="1">LZ3.2</strain>
        <tissue evidence="1">Leaf</tissue>
    </source>
</reference>
<dbReference type="InterPro" id="IPR002885">
    <property type="entry name" value="PPR_rpt"/>
</dbReference>
<accession>A0A9J5WQN1</accession>